<reference evidence="13 14" key="1">
    <citation type="submission" date="2015-04" db="EMBL/GenBank/DDBJ databases">
        <title>Whole genome shotgun sequence of Flavihumibacter petaseus NBRC 106054.</title>
        <authorList>
            <person name="Miyazawa S."/>
            <person name="Hosoyama A."/>
            <person name="Hashimoto M."/>
            <person name="Noguchi M."/>
            <person name="Tsuchikane K."/>
            <person name="Ohji S."/>
            <person name="Yamazoe A."/>
            <person name="Ichikawa N."/>
            <person name="Kimura A."/>
            <person name="Fujita N."/>
        </authorList>
    </citation>
    <scope>NUCLEOTIDE SEQUENCE [LARGE SCALE GENOMIC DNA]</scope>
    <source>
        <strain evidence="13 14">NBRC 106054</strain>
    </source>
</reference>
<comment type="catalytic activity">
    <reaction evidence="6">
        <text>Couples ATP hydrolysis with the unwinding of duplex DNA by translocating in the 3'-5' direction.</text>
        <dbReference type="EC" id="5.6.2.4"/>
    </reaction>
</comment>
<dbReference type="GO" id="GO:0003677">
    <property type="term" value="F:DNA binding"/>
    <property type="evidence" value="ECO:0007669"/>
    <property type="project" value="InterPro"/>
</dbReference>
<evidence type="ECO:0000313" key="14">
    <source>
        <dbReference type="Proteomes" id="UP000033121"/>
    </source>
</evidence>
<protein>
    <recommendedName>
        <fullName evidence="7">DNA 3'-5' helicase</fullName>
        <ecNumber evidence="7">5.6.2.4</ecNumber>
    </recommendedName>
</protein>
<dbReference type="InterPro" id="IPR000212">
    <property type="entry name" value="DNA_helicase_UvrD/REP"/>
</dbReference>
<feature type="region of interest" description="Disordered" evidence="10">
    <location>
        <begin position="899"/>
        <end position="941"/>
    </location>
</feature>
<keyword evidence="2 9" id="KW-0378">Hydrolase</keyword>
<dbReference type="GO" id="GO:0005524">
    <property type="term" value="F:ATP binding"/>
    <property type="evidence" value="ECO:0007669"/>
    <property type="project" value="UniProtKB-UniRule"/>
</dbReference>
<dbReference type="AlphaFoldDB" id="A0A0E9MXW6"/>
<gene>
    <name evidence="13" type="ORF">FPE01S_01_12890</name>
</gene>
<organism evidence="13 14">
    <name type="scientific">Flavihumibacter petaseus NBRC 106054</name>
    <dbReference type="NCBI Taxonomy" id="1220578"/>
    <lineage>
        <taxon>Bacteria</taxon>
        <taxon>Pseudomonadati</taxon>
        <taxon>Bacteroidota</taxon>
        <taxon>Chitinophagia</taxon>
        <taxon>Chitinophagales</taxon>
        <taxon>Chitinophagaceae</taxon>
        <taxon>Flavihumibacter</taxon>
    </lineage>
</organism>
<evidence type="ECO:0000256" key="8">
    <source>
        <dbReference type="ARBA" id="ARBA00048988"/>
    </source>
</evidence>
<keyword evidence="3 9" id="KW-0347">Helicase</keyword>
<evidence type="ECO:0000256" key="2">
    <source>
        <dbReference type="ARBA" id="ARBA00022801"/>
    </source>
</evidence>
<dbReference type="STRING" id="1220578.FPE01S_01_12890"/>
<evidence type="ECO:0000256" key="1">
    <source>
        <dbReference type="ARBA" id="ARBA00022741"/>
    </source>
</evidence>
<keyword evidence="1 9" id="KW-0547">Nucleotide-binding</keyword>
<evidence type="ECO:0000256" key="9">
    <source>
        <dbReference type="PROSITE-ProRule" id="PRU00560"/>
    </source>
</evidence>
<evidence type="ECO:0000256" key="7">
    <source>
        <dbReference type="ARBA" id="ARBA00034808"/>
    </source>
</evidence>
<dbReference type="RefSeq" id="WP_046367995.1">
    <property type="nucleotide sequence ID" value="NZ_BBWV01000001.1"/>
</dbReference>
<dbReference type="Proteomes" id="UP000033121">
    <property type="component" value="Unassembled WGS sequence"/>
</dbReference>
<dbReference type="Pfam" id="PF00580">
    <property type="entry name" value="UvrD-helicase"/>
    <property type="match status" value="1"/>
</dbReference>
<dbReference type="Gene3D" id="3.40.50.300">
    <property type="entry name" value="P-loop containing nucleotide triphosphate hydrolases"/>
    <property type="match status" value="3"/>
</dbReference>
<dbReference type="Gene3D" id="1.10.3170.10">
    <property type="entry name" value="Recbcd, chain B, domain 2"/>
    <property type="match status" value="1"/>
</dbReference>
<dbReference type="EMBL" id="BBWV01000001">
    <property type="protein sequence ID" value="GAO42276.1"/>
    <property type="molecule type" value="Genomic_DNA"/>
</dbReference>
<evidence type="ECO:0000256" key="3">
    <source>
        <dbReference type="ARBA" id="ARBA00022806"/>
    </source>
</evidence>
<evidence type="ECO:0000256" key="5">
    <source>
        <dbReference type="ARBA" id="ARBA00023235"/>
    </source>
</evidence>
<dbReference type="Pfam" id="PF13361">
    <property type="entry name" value="UvrD_C"/>
    <property type="match status" value="1"/>
</dbReference>
<name>A0A0E9MXW6_9BACT</name>
<dbReference type="OrthoDB" id="9810135at2"/>
<keyword evidence="4 9" id="KW-0067">ATP-binding</keyword>
<evidence type="ECO:0000256" key="6">
    <source>
        <dbReference type="ARBA" id="ARBA00034617"/>
    </source>
</evidence>
<evidence type="ECO:0000259" key="11">
    <source>
        <dbReference type="PROSITE" id="PS51198"/>
    </source>
</evidence>
<dbReference type="GO" id="GO:0016887">
    <property type="term" value="F:ATP hydrolysis activity"/>
    <property type="evidence" value="ECO:0007669"/>
    <property type="project" value="RHEA"/>
</dbReference>
<accession>A0A0E9MXW6</accession>
<dbReference type="PROSITE" id="PS51217">
    <property type="entry name" value="UVRD_HELICASE_CTER"/>
    <property type="match status" value="1"/>
</dbReference>
<comment type="caution">
    <text evidence="13">The sequence shown here is derived from an EMBL/GenBank/DDBJ whole genome shotgun (WGS) entry which is preliminary data.</text>
</comment>
<feature type="binding site" evidence="9">
    <location>
        <begin position="11"/>
        <end position="18"/>
    </location>
    <ligand>
        <name>ATP</name>
        <dbReference type="ChEBI" id="CHEBI:30616"/>
    </ligand>
</feature>
<dbReference type="InterPro" id="IPR014016">
    <property type="entry name" value="UvrD-like_ATP-bd"/>
</dbReference>
<evidence type="ECO:0000256" key="4">
    <source>
        <dbReference type="ARBA" id="ARBA00022840"/>
    </source>
</evidence>
<dbReference type="InterPro" id="IPR027417">
    <property type="entry name" value="P-loop_NTPase"/>
</dbReference>
<keyword evidence="5" id="KW-0413">Isomerase</keyword>
<dbReference type="EC" id="5.6.2.4" evidence="7"/>
<sequence>MLSKPLHIYRASAGSGKTFLLASQYLRLLFTQPQKFREILAVTFTNKATEEMKERILGELEKIAEGKPTPYRAIIQAASPRLQGDQLDLAAQRIYRSILHDYSRFSVGTIDSFVQQVIRAFAFEIGLDSGYALELNSELVKTDLAERLFRLLDTDSALRSWITDLVYDRLADGQSWDFRQAMLQLADEIFKERFAFFEDNMRALEDPDKSFQQLRNNLVQRIQPFEGKLLLLASQALECIQSASLEPDDFRNGKRGFTANLLKIHERREFGATDKLRKAAGNINEWITKSMDTEKKSAIEQLFPQLDPLLQQMIEFYDANRVDYYTALSVYRNLYNLNLLRVLAAQLANYRRENRVLLIGDTHLLLRELVRENDTPFIFEKTGSRYQHFLIDEFQDTSTIQWENFRPLLEQTIATGQYNLLVGDVKQAIYRWRNGDWRLLLKTVKEQLGDAVVEEGRLQDNYRSRKEIISFNNYIFREAPLLLQQQFNQEMAEIPDQNIFSKLESEGYFSMISDAYADSNQDMPAGVRGGGSIELELFERPEPRSSRSWWESAAGVLPVTIERLIREEQYSPGGIAILTRNNQDARTVIDELLHYQDAAPDHLRYPIVSADALLINNAPIVQLLVAAISCLNDPSDQVSRATLVQANAIRLKQQLDDPVLYSASKETAFAQLPDHFSNRFENLRRMSLYDCVEALIVIFSLDTWEAEQPYLLHFRDLINAFANKGKTTLKSFVSWWADEGDRQALPAAGGGNAVQVMTIHKSKGLAFDAVILPFADWEFKSEKGNIWCALDPAIAGITWVPVKLSQQLRETAFAFDYFEETLFNLMDALNLLYVALTRARKKLVMFGPMPSKSTLENDTVKTVADLMYQLLHPAANKPVAAEWQQFWQATRFHLHGEATSETIHSEHREQPARLPASSRRQQPSWLRAAEKDRPQATTSTQQEWGSLLHLALSRIDSKQQIDQQLQRLLLEGKLLGSQLPELRSGIMEVLNVPELAQWYSGGYEAMSERPILLQGGAVRRPDKIFIGKEETILVDFKFTQSLQPSHAAQLQQYRQLLEQMGYRNVKAYLYYGQQQQLVPLASLPGRQGNLFN</sequence>
<dbReference type="GO" id="GO:0043138">
    <property type="term" value="F:3'-5' DNA helicase activity"/>
    <property type="evidence" value="ECO:0007669"/>
    <property type="project" value="UniProtKB-EC"/>
</dbReference>
<dbReference type="GO" id="GO:0000725">
    <property type="term" value="P:recombinational repair"/>
    <property type="evidence" value="ECO:0007669"/>
    <property type="project" value="TreeGrafter"/>
</dbReference>
<dbReference type="InterPro" id="IPR014017">
    <property type="entry name" value="DNA_helicase_UvrD-like_C"/>
</dbReference>
<evidence type="ECO:0000313" key="13">
    <source>
        <dbReference type="EMBL" id="GAO42276.1"/>
    </source>
</evidence>
<dbReference type="SUPFAM" id="SSF52540">
    <property type="entry name" value="P-loop containing nucleoside triphosphate hydrolases"/>
    <property type="match status" value="1"/>
</dbReference>
<evidence type="ECO:0000256" key="10">
    <source>
        <dbReference type="SAM" id="MobiDB-lite"/>
    </source>
</evidence>
<keyword evidence="14" id="KW-1185">Reference proteome</keyword>
<dbReference type="GO" id="GO:0005829">
    <property type="term" value="C:cytosol"/>
    <property type="evidence" value="ECO:0007669"/>
    <property type="project" value="TreeGrafter"/>
</dbReference>
<comment type="catalytic activity">
    <reaction evidence="8">
        <text>ATP + H2O = ADP + phosphate + H(+)</text>
        <dbReference type="Rhea" id="RHEA:13065"/>
        <dbReference type="ChEBI" id="CHEBI:15377"/>
        <dbReference type="ChEBI" id="CHEBI:15378"/>
        <dbReference type="ChEBI" id="CHEBI:30616"/>
        <dbReference type="ChEBI" id="CHEBI:43474"/>
        <dbReference type="ChEBI" id="CHEBI:456216"/>
        <dbReference type="EC" id="5.6.2.4"/>
    </reaction>
</comment>
<dbReference type="PROSITE" id="PS51198">
    <property type="entry name" value="UVRD_HELICASE_ATP_BIND"/>
    <property type="match status" value="1"/>
</dbReference>
<proteinExistence type="predicted"/>
<dbReference type="PANTHER" id="PTHR11070">
    <property type="entry name" value="UVRD / RECB / PCRA DNA HELICASE FAMILY MEMBER"/>
    <property type="match status" value="1"/>
</dbReference>
<dbReference type="PANTHER" id="PTHR11070:SF67">
    <property type="entry name" value="DNA 3'-5' HELICASE"/>
    <property type="match status" value="1"/>
</dbReference>
<feature type="domain" description="UvrD-like helicase C-terminal" evidence="12">
    <location>
        <begin position="502"/>
        <end position="764"/>
    </location>
</feature>
<evidence type="ECO:0000259" key="12">
    <source>
        <dbReference type="PROSITE" id="PS51217"/>
    </source>
</evidence>
<feature type="domain" description="UvrD-like helicase ATP-binding" evidence="11">
    <location>
        <begin position="1"/>
        <end position="465"/>
    </location>
</feature>
<feature type="compositionally biased region" description="Basic and acidic residues" evidence="10">
    <location>
        <begin position="899"/>
        <end position="911"/>
    </location>
</feature>